<evidence type="ECO:0000313" key="2">
    <source>
        <dbReference type="EMBL" id="RPB09857.1"/>
    </source>
</evidence>
<sequence>MSSENTKSQYTQPTEKTDPIPDSTPDVVDPPAGGAFSNISASASDLLSSITGPSSASLITDSLASSSYLASTKSNNQERRPHSTYTDPSTSAGGLSTDHHPPSLAFTPISTATTSGTGGFRSQQPHQPYSVEGEFASFKRQPFPQLHESQQIPLDSGINGFTHTTELESDGHDVVSLLSQPLTSEIYSPDLDLQGMKLTNPTIRLFVACDDPVEFLSTLDVYTEEVWGNAVEVVRQAREEIMADKKGKQKQGIHGRAATERLRMIWGHLKGTPV</sequence>
<feature type="region of interest" description="Disordered" evidence="1">
    <location>
        <begin position="1"/>
        <end position="39"/>
    </location>
</feature>
<accession>A0A3N4KH47</accession>
<dbReference type="AlphaFoldDB" id="A0A3N4KH47"/>
<dbReference type="OrthoDB" id="5362173at2759"/>
<evidence type="ECO:0000313" key="3">
    <source>
        <dbReference type="Proteomes" id="UP000277580"/>
    </source>
</evidence>
<feature type="compositionally biased region" description="Polar residues" evidence="1">
    <location>
        <begin position="108"/>
        <end position="127"/>
    </location>
</feature>
<protein>
    <submittedName>
        <fullName evidence="2">Uncharacterized protein</fullName>
    </submittedName>
</protein>
<dbReference type="Proteomes" id="UP000277580">
    <property type="component" value="Unassembled WGS sequence"/>
</dbReference>
<gene>
    <name evidence="2" type="ORF">P167DRAFT_291080</name>
</gene>
<name>A0A3N4KH47_9PEZI</name>
<dbReference type="InParanoid" id="A0A3N4KH47"/>
<proteinExistence type="predicted"/>
<keyword evidence="3" id="KW-1185">Reference proteome</keyword>
<dbReference type="EMBL" id="ML119148">
    <property type="protein sequence ID" value="RPB09857.1"/>
    <property type="molecule type" value="Genomic_DNA"/>
</dbReference>
<feature type="compositionally biased region" description="Polar residues" evidence="1">
    <location>
        <begin position="1"/>
        <end position="14"/>
    </location>
</feature>
<reference evidence="2 3" key="1">
    <citation type="journal article" date="2018" name="Nat. Ecol. Evol.">
        <title>Pezizomycetes genomes reveal the molecular basis of ectomycorrhizal truffle lifestyle.</title>
        <authorList>
            <person name="Murat C."/>
            <person name="Payen T."/>
            <person name="Noel B."/>
            <person name="Kuo A."/>
            <person name="Morin E."/>
            <person name="Chen J."/>
            <person name="Kohler A."/>
            <person name="Krizsan K."/>
            <person name="Balestrini R."/>
            <person name="Da Silva C."/>
            <person name="Montanini B."/>
            <person name="Hainaut M."/>
            <person name="Levati E."/>
            <person name="Barry K.W."/>
            <person name="Belfiori B."/>
            <person name="Cichocki N."/>
            <person name="Clum A."/>
            <person name="Dockter R.B."/>
            <person name="Fauchery L."/>
            <person name="Guy J."/>
            <person name="Iotti M."/>
            <person name="Le Tacon F."/>
            <person name="Lindquist E.A."/>
            <person name="Lipzen A."/>
            <person name="Malagnac F."/>
            <person name="Mello A."/>
            <person name="Molinier V."/>
            <person name="Miyauchi S."/>
            <person name="Poulain J."/>
            <person name="Riccioni C."/>
            <person name="Rubini A."/>
            <person name="Sitrit Y."/>
            <person name="Splivallo R."/>
            <person name="Traeger S."/>
            <person name="Wang M."/>
            <person name="Zifcakova L."/>
            <person name="Wipf D."/>
            <person name="Zambonelli A."/>
            <person name="Paolocci F."/>
            <person name="Nowrousian M."/>
            <person name="Ottonello S."/>
            <person name="Baldrian P."/>
            <person name="Spatafora J.W."/>
            <person name="Henrissat B."/>
            <person name="Nagy L.G."/>
            <person name="Aury J.M."/>
            <person name="Wincker P."/>
            <person name="Grigoriev I.V."/>
            <person name="Bonfante P."/>
            <person name="Martin F.M."/>
        </authorList>
    </citation>
    <scope>NUCLEOTIDE SEQUENCE [LARGE SCALE GENOMIC DNA]</scope>
    <source>
        <strain evidence="2 3">CCBAS932</strain>
    </source>
</reference>
<feature type="region of interest" description="Disordered" evidence="1">
    <location>
        <begin position="70"/>
        <end position="127"/>
    </location>
</feature>
<evidence type="ECO:0000256" key="1">
    <source>
        <dbReference type="SAM" id="MobiDB-lite"/>
    </source>
</evidence>
<feature type="compositionally biased region" description="Polar residues" evidence="1">
    <location>
        <begin position="83"/>
        <end position="94"/>
    </location>
</feature>
<organism evidence="2 3">
    <name type="scientific">Morchella conica CCBAS932</name>
    <dbReference type="NCBI Taxonomy" id="1392247"/>
    <lineage>
        <taxon>Eukaryota</taxon>
        <taxon>Fungi</taxon>
        <taxon>Dikarya</taxon>
        <taxon>Ascomycota</taxon>
        <taxon>Pezizomycotina</taxon>
        <taxon>Pezizomycetes</taxon>
        <taxon>Pezizales</taxon>
        <taxon>Morchellaceae</taxon>
        <taxon>Morchella</taxon>
    </lineage>
</organism>